<protein>
    <submittedName>
        <fullName evidence="2">Uncharacterized protein</fullName>
    </submittedName>
</protein>
<proteinExistence type="predicted"/>
<keyword evidence="3" id="KW-1185">Reference proteome</keyword>
<sequence>MDDSTAPRHRRPAYRPGDEMDVGGESPDPAQLSEIAHETAAVLVGAGRASTDPEVRRRLIHLVDELGFSTVAELWAGRPATSLPGALWRLYTLREWVQRDPVGASADYDAGVRHADVAHAVAGPAEPFGPTEIKDLGDAILRGVFEGDLAVALDRAAAFCLVISTGRAHRADDRDGHDELGAESATRSASALLTTATDLQRCAALWRDDKLD</sequence>
<feature type="region of interest" description="Disordered" evidence="1">
    <location>
        <begin position="1"/>
        <end position="29"/>
    </location>
</feature>
<accession>A0A0K1JG44</accession>
<reference evidence="2 3" key="1">
    <citation type="submission" date="2015-03" db="EMBL/GenBank/DDBJ databases">
        <title>Luteipulveratus halotolerans sp. nov., a novel actinobacterium (Dermacoccaceae) from Sarawak, Malaysia.</title>
        <authorList>
            <person name="Juboi H."/>
            <person name="Basik A."/>
            <person name="Shamsul S.S."/>
            <person name="Arnold P."/>
            <person name="Schmitt E.K."/>
            <person name="Sanglier J.-J."/>
            <person name="Yeo T."/>
        </authorList>
    </citation>
    <scope>NUCLEOTIDE SEQUENCE [LARGE SCALE GENOMIC DNA]</scope>
    <source>
        <strain evidence="2 3">MN07-A0370</strain>
    </source>
</reference>
<dbReference type="STRING" id="571913.VV02_07110"/>
<dbReference type="PATRIC" id="fig|571913.6.peg.1448"/>
<organism evidence="2 3">
    <name type="scientific">Luteipulveratus mongoliensis</name>
    <dbReference type="NCBI Taxonomy" id="571913"/>
    <lineage>
        <taxon>Bacteria</taxon>
        <taxon>Bacillati</taxon>
        <taxon>Actinomycetota</taxon>
        <taxon>Actinomycetes</taxon>
        <taxon>Micrococcales</taxon>
        <taxon>Dermacoccaceae</taxon>
        <taxon>Luteipulveratus</taxon>
    </lineage>
</organism>
<dbReference type="Proteomes" id="UP000066480">
    <property type="component" value="Chromosome"/>
</dbReference>
<evidence type="ECO:0000313" key="2">
    <source>
        <dbReference type="EMBL" id="AKU15674.1"/>
    </source>
</evidence>
<dbReference type="EMBL" id="CP011112">
    <property type="protein sequence ID" value="AKU15674.1"/>
    <property type="molecule type" value="Genomic_DNA"/>
</dbReference>
<dbReference type="RefSeq" id="WP_052590700.1">
    <property type="nucleotide sequence ID" value="NZ_CP011112.1"/>
</dbReference>
<evidence type="ECO:0000313" key="3">
    <source>
        <dbReference type="Proteomes" id="UP000066480"/>
    </source>
</evidence>
<dbReference type="KEGG" id="lmoi:VV02_07110"/>
<name>A0A0K1JG44_9MICO</name>
<dbReference type="AlphaFoldDB" id="A0A0K1JG44"/>
<gene>
    <name evidence="2" type="ORF">VV02_07110</name>
</gene>
<evidence type="ECO:0000256" key="1">
    <source>
        <dbReference type="SAM" id="MobiDB-lite"/>
    </source>
</evidence>